<feature type="non-terminal residue" evidence="3">
    <location>
        <position position="1"/>
    </location>
</feature>
<feature type="compositionally biased region" description="Acidic residues" evidence="2">
    <location>
        <begin position="134"/>
        <end position="149"/>
    </location>
</feature>
<evidence type="ECO:0000313" key="3">
    <source>
        <dbReference type="EMBL" id="KAG0021163.1"/>
    </source>
</evidence>
<name>A0A9P6N0Z0_9FUNG</name>
<evidence type="ECO:0000256" key="1">
    <source>
        <dbReference type="SAM" id="Coils"/>
    </source>
</evidence>
<evidence type="ECO:0000313" key="4">
    <source>
        <dbReference type="Proteomes" id="UP000703661"/>
    </source>
</evidence>
<dbReference type="Proteomes" id="UP000703661">
    <property type="component" value="Unassembled WGS sequence"/>
</dbReference>
<sequence length="243" mass="28599">PDSPSTGLYQDSFTKRSLYPRIHDDSILAEKAAVKIAFIQQQRQQQQQQQGVKHTTDNDFEQEHQQQQQQHHVLDSVLDLDFWGDDEERTLIEPRFPSIDLFEEEDEIFELGDDGILREVDGDSNPRHHNYLFDPEEEEDDDGGEEEDGENRYDQIWMVDEWEEELERDMDVLMDWAEEDSILNSRLQAMQIEKEEAEKQRKLLAAKVLGSHGLHDQDSIRNALMDEDEASPFHRVISESWLF</sequence>
<accession>A0A9P6N0Z0</accession>
<organism evidence="3 4">
    <name type="scientific">Entomortierella chlamydospora</name>
    <dbReference type="NCBI Taxonomy" id="101097"/>
    <lineage>
        <taxon>Eukaryota</taxon>
        <taxon>Fungi</taxon>
        <taxon>Fungi incertae sedis</taxon>
        <taxon>Mucoromycota</taxon>
        <taxon>Mortierellomycotina</taxon>
        <taxon>Mortierellomycetes</taxon>
        <taxon>Mortierellales</taxon>
        <taxon>Mortierellaceae</taxon>
        <taxon>Entomortierella</taxon>
    </lineage>
</organism>
<keyword evidence="1" id="KW-0175">Coiled coil</keyword>
<feature type="compositionally biased region" description="Basic and acidic residues" evidence="2">
    <location>
        <begin position="117"/>
        <end position="126"/>
    </location>
</feature>
<dbReference type="AlphaFoldDB" id="A0A9P6N0Z0"/>
<dbReference type="EMBL" id="JAAAID010000175">
    <property type="protein sequence ID" value="KAG0021163.1"/>
    <property type="molecule type" value="Genomic_DNA"/>
</dbReference>
<protein>
    <submittedName>
        <fullName evidence="3">Uncharacterized protein</fullName>
    </submittedName>
</protein>
<gene>
    <name evidence="3" type="ORF">BGZ80_002925</name>
</gene>
<feature type="compositionally biased region" description="Basic and acidic residues" evidence="2">
    <location>
        <begin position="54"/>
        <end position="64"/>
    </location>
</feature>
<proteinExistence type="predicted"/>
<feature type="compositionally biased region" description="Low complexity" evidence="2">
    <location>
        <begin position="40"/>
        <end position="50"/>
    </location>
</feature>
<keyword evidence="4" id="KW-1185">Reference proteome</keyword>
<reference evidence="3" key="1">
    <citation type="journal article" date="2020" name="Fungal Divers.">
        <title>Resolving the Mortierellaceae phylogeny through synthesis of multi-gene phylogenetics and phylogenomics.</title>
        <authorList>
            <person name="Vandepol N."/>
            <person name="Liber J."/>
            <person name="Desiro A."/>
            <person name="Na H."/>
            <person name="Kennedy M."/>
            <person name="Barry K."/>
            <person name="Grigoriev I.V."/>
            <person name="Miller A.N."/>
            <person name="O'Donnell K."/>
            <person name="Stajich J.E."/>
            <person name="Bonito G."/>
        </authorList>
    </citation>
    <scope>NUCLEOTIDE SEQUENCE</scope>
    <source>
        <strain evidence="3">NRRL 2769</strain>
    </source>
</reference>
<evidence type="ECO:0000256" key="2">
    <source>
        <dbReference type="SAM" id="MobiDB-lite"/>
    </source>
</evidence>
<feature type="coiled-coil region" evidence="1">
    <location>
        <begin position="159"/>
        <end position="207"/>
    </location>
</feature>
<comment type="caution">
    <text evidence="3">The sequence shown here is derived from an EMBL/GenBank/DDBJ whole genome shotgun (WGS) entry which is preliminary data.</text>
</comment>
<feature type="region of interest" description="Disordered" evidence="2">
    <location>
        <begin position="117"/>
        <end position="153"/>
    </location>
</feature>
<feature type="region of interest" description="Disordered" evidence="2">
    <location>
        <begin position="40"/>
        <end position="71"/>
    </location>
</feature>